<dbReference type="Proteomes" id="UP000053029">
    <property type="component" value="Unassembled WGS sequence"/>
</dbReference>
<sequence length="646" mass="71424">MSNDSVSSNRVSKRTPTVAIGELPGSLPKSQIPADTDCEAVARAHLPRLLSLSVDDVTESVIWRDLLALTGTFRTFYSAPSVTEAWTNTFGRHGQVDDLQLTPGTAKVFSVLDASSWIDAQFTFRASPGGLQLRCSGFISLVPTDNKGWKIWMIRTILDEVADYGNVDVLDPVVPHIKERDNGLSQHFDALVIGGGQAGLGIGGRLQALNVSYLVVDKFESVGDSWNTRYDSTKRESNPSFREFVPPSSRRHISRADHEISPHVSRIWQVFGTSTSWFSMINFRLAGHLPFYRTYDNSYPEFLTKADIAKGHKDYVKRFGINIWQSTELISSSWSTQQKIWTCRLSRGGEEVSVTAFHLVFAGGSGGRWPMMPSLPNREQFKGIVLHSSDYQNSNDWRGLHGVVVGSANTGHDVAEDMLNAGLASVTMVQRGRTYVLPAEHYMAVTKAFYNLDTPTEKADGESFSFPASIRRQIILNLLHAMARDDSERFDALQKAGFDVERYGDLMHILFERLGGHYMDVGASAKISDGSIKVKSGSSPTHYTATGLAFDDGTELKADVIVFTTGFVGNLRQIAGRIVGPEIADQLDDFWRVDAEGELRGAFKYAGHPGLWFTGGDIGIARYYGRFIALQIKAHLMGTPLRVYDA</sequence>
<organism evidence="4 5">
    <name type="scientific">Fonsecaea pedrosoi CBS 271.37</name>
    <dbReference type="NCBI Taxonomy" id="1442368"/>
    <lineage>
        <taxon>Eukaryota</taxon>
        <taxon>Fungi</taxon>
        <taxon>Dikarya</taxon>
        <taxon>Ascomycota</taxon>
        <taxon>Pezizomycotina</taxon>
        <taxon>Eurotiomycetes</taxon>
        <taxon>Chaetothyriomycetidae</taxon>
        <taxon>Chaetothyriales</taxon>
        <taxon>Herpotrichiellaceae</taxon>
        <taxon>Fonsecaea</taxon>
    </lineage>
</organism>
<keyword evidence="5" id="KW-1185">Reference proteome</keyword>
<name>A0A0D2H6G3_9EURO</name>
<dbReference type="AlphaFoldDB" id="A0A0D2H6G3"/>
<proteinExistence type="predicted"/>
<accession>A0A0D2H6G3</accession>
<dbReference type="VEuPathDB" id="FungiDB:Z517_01842"/>
<dbReference type="SUPFAM" id="SSF51905">
    <property type="entry name" value="FAD/NAD(P)-binding domain"/>
    <property type="match status" value="1"/>
</dbReference>
<dbReference type="RefSeq" id="XP_013290253.1">
    <property type="nucleotide sequence ID" value="XM_013434799.1"/>
</dbReference>
<keyword evidence="1" id="KW-0560">Oxidoreductase</keyword>
<evidence type="ECO:0000313" key="5">
    <source>
        <dbReference type="Proteomes" id="UP000053029"/>
    </source>
</evidence>
<dbReference type="GO" id="GO:0004497">
    <property type="term" value="F:monooxygenase activity"/>
    <property type="evidence" value="ECO:0007669"/>
    <property type="project" value="TreeGrafter"/>
</dbReference>
<dbReference type="HOGENOM" id="CLU_015676_3_0_1"/>
<dbReference type="OrthoDB" id="74360at2759"/>
<evidence type="ECO:0000256" key="2">
    <source>
        <dbReference type="SAM" id="MobiDB-lite"/>
    </source>
</evidence>
<dbReference type="Pfam" id="PF07992">
    <property type="entry name" value="Pyr_redox_2"/>
    <property type="match status" value="1"/>
</dbReference>
<protein>
    <recommendedName>
        <fullName evidence="3">FAD/NAD(P)-binding domain-containing protein</fullName>
    </recommendedName>
</protein>
<evidence type="ECO:0000313" key="4">
    <source>
        <dbReference type="EMBL" id="KIW86445.1"/>
    </source>
</evidence>
<dbReference type="PANTHER" id="PTHR43539:SF68">
    <property type="entry name" value="FLAVIN-BINDING MONOOXYGENASE-LIKE PROTEIN (AFU_ORTHOLOGUE AFUA_4G09220)"/>
    <property type="match status" value="1"/>
</dbReference>
<dbReference type="InterPro" id="IPR023753">
    <property type="entry name" value="FAD/NAD-binding_dom"/>
</dbReference>
<dbReference type="PANTHER" id="PTHR43539">
    <property type="entry name" value="FLAVIN-BINDING MONOOXYGENASE-LIKE PROTEIN (AFU_ORTHOLOGUE AFUA_4G09220)"/>
    <property type="match status" value="1"/>
</dbReference>
<dbReference type="InterPro" id="IPR036188">
    <property type="entry name" value="FAD/NAD-bd_sf"/>
</dbReference>
<dbReference type="GO" id="GO:0050660">
    <property type="term" value="F:flavin adenine dinucleotide binding"/>
    <property type="evidence" value="ECO:0007669"/>
    <property type="project" value="TreeGrafter"/>
</dbReference>
<dbReference type="Gene3D" id="3.50.50.60">
    <property type="entry name" value="FAD/NAD(P)-binding domain"/>
    <property type="match status" value="2"/>
</dbReference>
<dbReference type="GeneID" id="25301332"/>
<gene>
    <name evidence="4" type="ORF">Z517_01842</name>
</gene>
<feature type="region of interest" description="Disordered" evidence="2">
    <location>
        <begin position="1"/>
        <end position="31"/>
    </location>
</feature>
<reference evidence="4 5" key="1">
    <citation type="submission" date="2015-01" db="EMBL/GenBank/DDBJ databases">
        <title>The Genome Sequence of Fonsecaea pedrosoi CBS 271.37.</title>
        <authorList>
            <consortium name="The Broad Institute Genomics Platform"/>
            <person name="Cuomo C."/>
            <person name="de Hoog S."/>
            <person name="Gorbushina A."/>
            <person name="Stielow B."/>
            <person name="Teixiera M."/>
            <person name="Abouelleil A."/>
            <person name="Chapman S.B."/>
            <person name="Priest M."/>
            <person name="Young S.K."/>
            <person name="Wortman J."/>
            <person name="Nusbaum C."/>
            <person name="Birren B."/>
        </authorList>
    </citation>
    <scope>NUCLEOTIDE SEQUENCE [LARGE SCALE GENOMIC DNA]</scope>
    <source>
        <strain evidence="4 5">CBS 271.37</strain>
    </source>
</reference>
<feature type="domain" description="FAD/NAD(P)-binding" evidence="3">
    <location>
        <begin position="189"/>
        <end position="448"/>
    </location>
</feature>
<dbReference type="InterPro" id="IPR050982">
    <property type="entry name" value="Auxin_biosynth/cation_transpt"/>
</dbReference>
<feature type="compositionally biased region" description="Polar residues" evidence="2">
    <location>
        <begin position="1"/>
        <end position="10"/>
    </location>
</feature>
<evidence type="ECO:0000259" key="3">
    <source>
        <dbReference type="Pfam" id="PF07992"/>
    </source>
</evidence>
<dbReference type="EMBL" id="KN846969">
    <property type="protein sequence ID" value="KIW86445.1"/>
    <property type="molecule type" value="Genomic_DNA"/>
</dbReference>
<evidence type="ECO:0000256" key="1">
    <source>
        <dbReference type="ARBA" id="ARBA00023002"/>
    </source>
</evidence>